<keyword evidence="5" id="KW-0119">Carbohydrate metabolism</keyword>
<accession>A0A410WRL0</accession>
<gene>
    <name evidence="6" type="ORF">M5X16_22150</name>
    <name evidence="7" type="ORF">PC41400_04490</name>
</gene>
<evidence type="ECO:0000313" key="6">
    <source>
        <dbReference type="EMBL" id="MCY9598456.1"/>
    </source>
</evidence>
<evidence type="ECO:0000256" key="1">
    <source>
        <dbReference type="ARBA" id="ARBA00001946"/>
    </source>
</evidence>
<evidence type="ECO:0000313" key="8">
    <source>
        <dbReference type="Proteomes" id="UP000288943"/>
    </source>
</evidence>
<dbReference type="PANTHER" id="PTHR31609">
    <property type="entry name" value="YDJC DEACETYLASE FAMILY MEMBER"/>
    <property type="match status" value="1"/>
</dbReference>
<evidence type="ECO:0000256" key="3">
    <source>
        <dbReference type="ARBA" id="ARBA00022801"/>
    </source>
</evidence>
<dbReference type="InterPro" id="IPR011330">
    <property type="entry name" value="Glyco_hydro/deAcase_b/a-brl"/>
</dbReference>
<reference evidence="6 9" key="2">
    <citation type="submission" date="2022-05" db="EMBL/GenBank/DDBJ databases">
        <title>Genome Sequencing of Bee-Associated Microbes.</title>
        <authorList>
            <person name="Dunlap C."/>
        </authorList>
    </citation>
    <scope>NUCLEOTIDE SEQUENCE [LARGE SCALE GENOMIC DNA]</scope>
    <source>
        <strain evidence="6 9">NRRL B-23120</strain>
    </source>
</reference>
<dbReference type="Pfam" id="PF04794">
    <property type="entry name" value="YdjC"/>
    <property type="match status" value="1"/>
</dbReference>
<evidence type="ECO:0000313" key="7">
    <source>
        <dbReference type="EMBL" id="QAV16983.1"/>
    </source>
</evidence>
<evidence type="ECO:0000313" key="9">
    <source>
        <dbReference type="Proteomes" id="UP001527202"/>
    </source>
</evidence>
<evidence type="ECO:0000256" key="2">
    <source>
        <dbReference type="ARBA" id="ARBA00022723"/>
    </source>
</evidence>
<dbReference type="Gene3D" id="3.20.20.370">
    <property type="entry name" value="Glycoside hydrolase/deacetylase"/>
    <property type="match status" value="1"/>
</dbReference>
<dbReference type="Proteomes" id="UP000288943">
    <property type="component" value="Chromosome"/>
</dbReference>
<dbReference type="GO" id="GO:0019213">
    <property type="term" value="F:deacetylase activity"/>
    <property type="evidence" value="ECO:0007669"/>
    <property type="project" value="TreeGrafter"/>
</dbReference>
<dbReference type="PANTHER" id="PTHR31609:SF1">
    <property type="entry name" value="CARBOHYDRATE DEACETYLASE"/>
    <property type="match status" value="1"/>
</dbReference>
<dbReference type="RefSeq" id="WP_042231941.1">
    <property type="nucleotide sequence ID" value="NZ_CP026520.1"/>
</dbReference>
<dbReference type="GO" id="GO:0046872">
    <property type="term" value="F:metal ion binding"/>
    <property type="evidence" value="ECO:0007669"/>
    <property type="project" value="UniProtKB-KW"/>
</dbReference>
<dbReference type="KEGG" id="pchi:PC41400_04490"/>
<organism evidence="7 8">
    <name type="scientific">Paenibacillus chitinolyticus</name>
    <dbReference type="NCBI Taxonomy" id="79263"/>
    <lineage>
        <taxon>Bacteria</taxon>
        <taxon>Bacillati</taxon>
        <taxon>Bacillota</taxon>
        <taxon>Bacilli</taxon>
        <taxon>Bacillales</taxon>
        <taxon>Paenibacillaceae</taxon>
        <taxon>Paenibacillus</taxon>
    </lineage>
</organism>
<protein>
    <submittedName>
        <fullName evidence="7">ChbG/HpnK family deacetylase</fullName>
    </submittedName>
    <submittedName>
        <fullName evidence="6">Polysaccharide deacetylase family protein</fullName>
    </submittedName>
</protein>
<dbReference type="GO" id="GO:0016787">
    <property type="term" value="F:hydrolase activity"/>
    <property type="evidence" value="ECO:0007669"/>
    <property type="project" value="UniProtKB-KW"/>
</dbReference>
<dbReference type="CDD" id="cd10802">
    <property type="entry name" value="YdjC_TTHB029_like"/>
    <property type="match status" value="1"/>
</dbReference>
<dbReference type="InterPro" id="IPR006879">
    <property type="entry name" value="YdjC-like"/>
</dbReference>
<dbReference type="GeneID" id="95374072"/>
<evidence type="ECO:0000256" key="5">
    <source>
        <dbReference type="ARBA" id="ARBA00023277"/>
    </source>
</evidence>
<keyword evidence="2" id="KW-0479">Metal-binding</keyword>
<keyword evidence="3" id="KW-0378">Hydrolase</keyword>
<proteinExistence type="predicted"/>
<reference evidence="7 8" key="1">
    <citation type="submission" date="2018-01" db="EMBL/GenBank/DDBJ databases">
        <title>The whole genome sequencing and assembly of Paenibacillus chitinolyticus KCCM 41400 strain.</title>
        <authorList>
            <person name="Kim J.-Y."/>
            <person name="Park M.-K."/>
            <person name="Lee Y.-J."/>
            <person name="Yi H."/>
            <person name="Bahn Y.-S."/>
            <person name="Kim J.F."/>
            <person name="Lee D.-W."/>
        </authorList>
    </citation>
    <scope>NUCLEOTIDE SEQUENCE [LARGE SCALE GENOMIC DNA]</scope>
    <source>
        <strain evidence="7 8">KCCM 41400</strain>
    </source>
</reference>
<dbReference type="EMBL" id="CP026520">
    <property type="protein sequence ID" value="QAV16983.1"/>
    <property type="molecule type" value="Genomic_DNA"/>
</dbReference>
<dbReference type="EMBL" id="JAMDMJ010000031">
    <property type="protein sequence ID" value="MCY9598456.1"/>
    <property type="molecule type" value="Genomic_DNA"/>
</dbReference>
<keyword evidence="4" id="KW-0460">Magnesium</keyword>
<evidence type="ECO:0000256" key="4">
    <source>
        <dbReference type="ARBA" id="ARBA00022842"/>
    </source>
</evidence>
<comment type="cofactor">
    <cofactor evidence="1">
        <name>Mg(2+)</name>
        <dbReference type="ChEBI" id="CHEBI:18420"/>
    </cofactor>
</comment>
<sequence>MSLAEALGYRPDEKLLIVNADDYGMCHAANEGIAQLLAEGAVSSATVMMPCGWAKEAVEWAAAHPQTDVGVHLTFTSEWTPYKWGPVTRHGSVASLVTQEGYFPADSASFERRADPEEVRTEIVSQIELAMRMGVMPTHLDNHMGSLYGLGTGRDFLGIVFDICASYGLPFRIPRYVDMGLEVPAEAAKTAGLRAAQADAKGVVILDYLLGLPFHMEKGETYESFRGSVMRLLRALKPGVSEFILHPALPAEELKAINPHWQKREWEFRLFRDPEIKGLLAAEGIRLIGWSELQRLQRASR</sequence>
<dbReference type="AlphaFoldDB" id="A0A410WRL0"/>
<dbReference type="Proteomes" id="UP001527202">
    <property type="component" value="Unassembled WGS sequence"/>
</dbReference>
<dbReference type="GO" id="GO:0005975">
    <property type="term" value="P:carbohydrate metabolic process"/>
    <property type="evidence" value="ECO:0007669"/>
    <property type="project" value="InterPro"/>
</dbReference>
<dbReference type="SUPFAM" id="SSF88713">
    <property type="entry name" value="Glycoside hydrolase/deacetylase"/>
    <property type="match status" value="1"/>
</dbReference>
<dbReference type="OrthoDB" id="9774177at2"/>
<name>A0A410WRL0_9BACL</name>
<keyword evidence="9" id="KW-1185">Reference proteome</keyword>